<dbReference type="AlphaFoldDB" id="A0A7W8KDU7"/>
<dbReference type="Pfam" id="PF04185">
    <property type="entry name" value="Phosphoesterase"/>
    <property type="match status" value="1"/>
</dbReference>
<evidence type="ECO:0000313" key="4">
    <source>
        <dbReference type="Proteomes" id="UP000539473"/>
    </source>
</evidence>
<dbReference type="GO" id="GO:0009395">
    <property type="term" value="P:phospholipid catabolic process"/>
    <property type="evidence" value="ECO:0007669"/>
    <property type="project" value="TreeGrafter"/>
</dbReference>
<sequence>MAASPHPVPDRSGHRPRGVRSSPVLKRLLLTATLGVTALTGARAPAPTPFDHVFVIVLENTAYAQAIGNPELPTLTTLARTYGLAAAYTGVAHPSLPNYVAMISGSTFGSASDDTRQRFRGDTLPLQLEHAGRDWRGYFQGLPRPGWDGGAAGDYGKKHNPFMLFAEIAADPARRAKVLGLETLAADLKAGRVPAYTLIVPDVCHDLHGAPHCPPGRALNRAADAFLKTWTDAILASPAWTGRSALVITFDEGEDDVGGGGRIATVVVTRTGPRGVTSRTPYTHYSLLRTLQDAWGLPPLRGAATAAPMTDLFGR</sequence>
<protein>
    <recommendedName>
        <fullName evidence="5">Acid phosphatase</fullName>
    </recommendedName>
</protein>
<comment type="caution">
    <text evidence="3">The sequence shown here is derived from an EMBL/GenBank/DDBJ whole genome shotgun (WGS) entry which is preliminary data.</text>
</comment>
<dbReference type="Gene3D" id="3.40.720.10">
    <property type="entry name" value="Alkaline Phosphatase, subunit A"/>
    <property type="match status" value="1"/>
</dbReference>
<evidence type="ECO:0008006" key="5">
    <source>
        <dbReference type="Google" id="ProtNLM"/>
    </source>
</evidence>
<proteinExistence type="predicted"/>
<dbReference type="GO" id="GO:0016788">
    <property type="term" value="F:hydrolase activity, acting on ester bonds"/>
    <property type="evidence" value="ECO:0007669"/>
    <property type="project" value="InterPro"/>
</dbReference>
<organism evidence="3 4">
    <name type="scientific">Deinococcus metalli</name>
    <dbReference type="NCBI Taxonomy" id="1141878"/>
    <lineage>
        <taxon>Bacteria</taxon>
        <taxon>Thermotogati</taxon>
        <taxon>Deinococcota</taxon>
        <taxon>Deinococci</taxon>
        <taxon>Deinococcales</taxon>
        <taxon>Deinococcaceae</taxon>
        <taxon>Deinococcus</taxon>
    </lineage>
</organism>
<dbReference type="InterPro" id="IPR007312">
    <property type="entry name" value="Phosphoesterase"/>
</dbReference>
<reference evidence="3 4" key="1">
    <citation type="submission" date="2020-08" db="EMBL/GenBank/DDBJ databases">
        <title>Genomic Encyclopedia of Type Strains, Phase IV (KMG-IV): sequencing the most valuable type-strain genomes for metagenomic binning, comparative biology and taxonomic classification.</title>
        <authorList>
            <person name="Goeker M."/>
        </authorList>
    </citation>
    <scope>NUCLEOTIDE SEQUENCE [LARGE SCALE GENOMIC DNA]</scope>
    <source>
        <strain evidence="3 4">DSM 27521</strain>
    </source>
</reference>
<feature type="region of interest" description="Disordered" evidence="2">
    <location>
        <begin position="1"/>
        <end position="20"/>
    </location>
</feature>
<dbReference type="PANTHER" id="PTHR31956:SF8">
    <property type="entry name" value="ACID PHOSPHATASE PHOA (AFU_ORTHOLOGUE AFUA_1G03570)"/>
    <property type="match status" value="1"/>
</dbReference>
<dbReference type="Proteomes" id="UP000539473">
    <property type="component" value="Unassembled WGS sequence"/>
</dbReference>
<accession>A0A7W8KDU7</accession>
<dbReference type="PANTHER" id="PTHR31956">
    <property type="entry name" value="NON-SPECIFIC PHOSPHOLIPASE C4-RELATED"/>
    <property type="match status" value="1"/>
</dbReference>
<evidence type="ECO:0000313" key="3">
    <source>
        <dbReference type="EMBL" id="MBB5375913.1"/>
    </source>
</evidence>
<dbReference type="InterPro" id="IPR017850">
    <property type="entry name" value="Alkaline_phosphatase_core_sf"/>
</dbReference>
<name>A0A7W8KDU7_9DEIO</name>
<dbReference type="EMBL" id="JACHFK010000002">
    <property type="protein sequence ID" value="MBB5375913.1"/>
    <property type="molecule type" value="Genomic_DNA"/>
</dbReference>
<evidence type="ECO:0000256" key="2">
    <source>
        <dbReference type="SAM" id="MobiDB-lite"/>
    </source>
</evidence>
<gene>
    <name evidence="3" type="ORF">HNQ07_001370</name>
</gene>
<evidence type="ECO:0000256" key="1">
    <source>
        <dbReference type="ARBA" id="ARBA00022801"/>
    </source>
</evidence>
<dbReference type="RefSeq" id="WP_184110162.1">
    <property type="nucleotide sequence ID" value="NZ_BNAJ01000002.1"/>
</dbReference>
<keyword evidence="1" id="KW-0378">Hydrolase</keyword>